<dbReference type="EMBL" id="CAHIKZ030000342">
    <property type="protein sequence ID" value="CAE1169378.1"/>
    <property type="molecule type" value="Genomic_DNA"/>
</dbReference>
<feature type="transmembrane region" description="Helical" evidence="1">
    <location>
        <begin position="218"/>
        <end position="239"/>
    </location>
</feature>
<proteinExistence type="predicted"/>
<evidence type="ECO:0000313" key="3">
    <source>
        <dbReference type="Proteomes" id="UP000597762"/>
    </source>
</evidence>
<feature type="transmembrane region" description="Helical" evidence="1">
    <location>
        <begin position="251"/>
        <end position="269"/>
    </location>
</feature>
<feature type="transmembrane region" description="Helical" evidence="1">
    <location>
        <begin position="132"/>
        <end position="154"/>
    </location>
</feature>
<feature type="transmembrane region" description="Helical" evidence="1">
    <location>
        <begin position="160"/>
        <end position="179"/>
    </location>
</feature>
<dbReference type="Proteomes" id="UP000597762">
    <property type="component" value="Unassembled WGS sequence"/>
</dbReference>
<evidence type="ECO:0000313" key="2">
    <source>
        <dbReference type="EMBL" id="CAE1169378.1"/>
    </source>
</evidence>
<feature type="transmembrane region" description="Helical" evidence="1">
    <location>
        <begin position="186"/>
        <end position="206"/>
    </location>
</feature>
<name>A0A812B5P2_ACAPH</name>
<keyword evidence="1" id="KW-0812">Transmembrane</keyword>
<sequence>MHALKLLQYPALLQLPSHSCSLQQHPAHPCSIRLTPAASGSLLMFPDSALFFYSLHRPPTLIVSCFHIRAKCRRHLLGSVWNRKAIKVPFAIAGTPADKVVTRASSSYAPQADEVAMIGHTQGYTFSFSLSVFLYFFLSTLMYPFFFSFFLSFFNTQFAFPSFFLSFFLLIFMSPFFFISFVTSHVFFYPHFHSYIFLLLFFLVYFQLNISSLSLLEILPFFFLTSSLVLIFFLPLFSFEKLSSSLIAFRFTSFGYLRAFFHLFVFFFFSRLSLANRFLNHEFLIYTLTLNSPCLHSLSRTAPS</sequence>
<dbReference type="AlphaFoldDB" id="A0A812B5P2"/>
<protein>
    <submittedName>
        <fullName evidence="2">Uncharacterized protein</fullName>
    </submittedName>
</protein>
<keyword evidence="3" id="KW-1185">Reference proteome</keyword>
<accession>A0A812B5P2</accession>
<evidence type="ECO:0000256" key="1">
    <source>
        <dbReference type="SAM" id="Phobius"/>
    </source>
</evidence>
<keyword evidence="1" id="KW-0472">Membrane</keyword>
<keyword evidence="1" id="KW-1133">Transmembrane helix</keyword>
<organism evidence="2 3">
    <name type="scientific">Acanthosepion pharaonis</name>
    <name type="common">Pharaoh cuttlefish</name>
    <name type="synonym">Sepia pharaonis</name>
    <dbReference type="NCBI Taxonomy" id="158019"/>
    <lineage>
        <taxon>Eukaryota</taxon>
        <taxon>Metazoa</taxon>
        <taxon>Spiralia</taxon>
        <taxon>Lophotrochozoa</taxon>
        <taxon>Mollusca</taxon>
        <taxon>Cephalopoda</taxon>
        <taxon>Coleoidea</taxon>
        <taxon>Decapodiformes</taxon>
        <taxon>Sepiida</taxon>
        <taxon>Sepiina</taxon>
        <taxon>Sepiidae</taxon>
        <taxon>Acanthosepion</taxon>
    </lineage>
</organism>
<gene>
    <name evidence="2" type="ORF">SPHA_10565</name>
</gene>
<comment type="caution">
    <text evidence="2">The sequence shown here is derived from an EMBL/GenBank/DDBJ whole genome shotgun (WGS) entry which is preliminary data.</text>
</comment>
<reference evidence="2" key="1">
    <citation type="submission" date="2021-01" db="EMBL/GenBank/DDBJ databases">
        <authorList>
            <person name="Li R."/>
            <person name="Bekaert M."/>
        </authorList>
    </citation>
    <scope>NUCLEOTIDE SEQUENCE</scope>
    <source>
        <strain evidence="2">Farmed</strain>
    </source>
</reference>